<evidence type="ECO:0000256" key="4">
    <source>
        <dbReference type="ARBA" id="ARBA00011182"/>
    </source>
</evidence>
<dbReference type="GO" id="GO:0005789">
    <property type="term" value="C:endoplasmic reticulum membrane"/>
    <property type="evidence" value="ECO:0007669"/>
    <property type="project" value="UniProtKB-SubCell"/>
</dbReference>
<proteinExistence type="inferred from homology"/>
<evidence type="ECO:0000256" key="9">
    <source>
        <dbReference type="SAM" id="Phobius"/>
    </source>
</evidence>
<dbReference type="Pfam" id="PF03151">
    <property type="entry name" value="TPT"/>
    <property type="match status" value="1"/>
</dbReference>
<comment type="subcellular location">
    <subcellularLocation>
        <location evidence="2">Endoplasmic reticulum membrane</location>
        <topology evidence="2">Multi-pass membrane protein</topology>
    </subcellularLocation>
</comment>
<keyword evidence="5 9" id="KW-0812">Transmembrane</keyword>
<reference evidence="11" key="1">
    <citation type="submission" date="2018-03" db="EMBL/GenBank/DDBJ databases">
        <authorList>
            <person name="Guldener U."/>
        </authorList>
    </citation>
    <scope>NUCLEOTIDE SEQUENCE</scope>
</reference>
<feature type="transmembrane region" description="Helical" evidence="9">
    <location>
        <begin position="174"/>
        <end position="194"/>
    </location>
</feature>
<evidence type="ECO:0000256" key="3">
    <source>
        <dbReference type="ARBA" id="ARBA00010425"/>
    </source>
</evidence>
<feature type="region of interest" description="Disordered" evidence="8">
    <location>
        <begin position="1"/>
        <end position="60"/>
    </location>
</feature>
<feature type="compositionally biased region" description="Polar residues" evidence="8">
    <location>
        <begin position="43"/>
        <end position="52"/>
    </location>
</feature>
<feature type="transmembrane region" description="Helical" evidence="9">
    <location>
        <begin position="330"/>
        <end position="351"/>
    </location>
</feature>
<feature type="transmembrane region" description="Helical" evidence="9">
    <location>
        <begin position="231"/>
        <end position="250"/>
    </location>
</feature>
<evidence type="ECO:0000256" key="1">
    <source>
        <dbReference type="ARBA" id="ARBA00003420"/>
    </source>
</evidence>
<comment type="similarity">
    <text evidence="3">Belongs to the TPT transporter family. SLC35D subfamily.</text>
</comment>
<dbReference type="InterPro" id="IPR037185">
    <property type="entry name" value="EmrE-like"/>
</dbReference>
<feature type="transmembrane region" description="Helical" evidence="9">
    <location>
        <begin position="206"/>
        <end position="225"/>
    </location>
</feature>
<evidence type="ECO:0000256" key="5">
    <source>
        <dbReference type="ARBA" id="ARBA00022692"/>
    </source>
</evidence>
<dbReference type="EMBL" id="ONZP01000378">
    <property type="protein sequence ID" value="SPJ82849.1"/>
    <property type="molecule type" value="Genomic_DNA"/>
</dbReference>
<accession>A0AAE8MFM1</accession>
<evidence type="ECO:0000259" key="10">
    <source>
        <dbReference type="Pfam" id="PF03151"/>
    </source>
</evidence>
<feature type="compositionally biased region" description="Polar residues" evidence="8">
    <location>
        <begin position="409"/>
        <end position="428"/>
    </location>
</feature>
<dbReference type="InterPro" id="IPR050186">
    <property type="entry name" value="TPT_transporter"/>
</dbReference>
<dbReference type="SUPFAM" id="SSF103481">
    <property type="entry name" value="Multidrug resistance efflux transporter EmrE"/>
    <property type="match status" value="1"/>
</dbReference>
<gene>
    <name evidence="11" type="ORF">FTOL_10063</name>
</gene>
<feature type="compositionally biased region" description="Basic and acidic residues" evidence="8">
    <location>
        <begin position="485"/>
        <end position="499"/>
    </location>
</feature>
<feature type="compositionally biased region" description="Basic and acidic residues" evidence="8">
    <location>
        <begin position="455"/>
        <end position="467"/>
    </location>
</feature>
<keyword evidence="7 9" id="KW-0472">Membrane</keyword>
<comment type="subunit">
    <text evidence="4">Homooligomer.</text>
</comment>
<name>A0AAE8MFM1_9HYPO</name>
<evidence type="ECO:0000256" key="8">
    <source>
        <dbReference type="SAM" id="MobiDB-lite"/>
    </source>
</evidence>
<dbReference type="InterPro" id="IPR004853">
    <property type="entry name" value="Sugar_P_trans_dom"/>
</dbReference>
<evidence type="ECO:0000313" key="11">
    <source>
        <dbReference type="EMBL" id="SPJ82849.1"/>
    </source>
</evidence>
<keyword evidence="12" id="KW-1185">Reference proteome</keyword>
<feature type="region of interest" description="Disordered" evidence="8">
    <location>
        <begin position="406"/>
        <end position="499"/>
    </location>
</feature>
<dbReference type="AlphaFoldDB" id="A0AAE8MFM1"/>
<keyword evidence="6 9" id="KW-1133">Transmembrane helix</keyword>
<feature type="domain" description="Sugar phosphate transporter" evidence="10">
    <location>
        <begin position="93"/>
        <end position="397"/>
    </location>
</feature>
<sequence>MEKFPDFVDTPLGESPAESPLNPPGWANGAPPRPSDRWLPASRQDNGWSTASRGHGRQKSLTDAIRTIRGRNGSVSQNAHEIADALRAPVSPKLIILCLLWYASSALTNTSSKSILIAFDKPATLTLVQFAFVSSLSLKHPIRKPTRDVIRTTLPLAAFQIGGHLLSSTATSKIPVSLVHTIKGLSPLFTVFAYRFVYDIRYPRTTYLSLIPLTLGVMLACSGKTTYGGELIGVIHALLATVIFVTQNIFSKKLFNEAAKAEAESPHSLPKKLDKLNLLCYSSGMAFILTLPIWFWSEGFTLLMNFYREGSVDLNEQPNSMDHGRLTLEFIFNGVFHFGQNILAFVLLSIVSPVTYSVASLIKRVFVIVLALVWFRSPTTPIQGAGIALTFLGLYLYDRTKSGNKADQKAQSMQNKRSSILPITSNGLRPTPIMESPQSTELNPYHQGYFGRPTAAEDSKKTDDGGARTRTPGAANGGWLPPGTKQEDTWHPGDRVAGV</sequence>
<feature type="transmembrane region" description="Helical" evidence="9">
    <location>
        <begin position="278"/>
        <end position="297"/>
    </location>
</feature>
<organism evidence="11 12">
    <name type="scientific">Fusarium torulosum</name>
    <dbReference type="NCBI Taxonomy" id="33205"/>
    <lineage>
        <taxon>Eukaryota</taxon>
        <taxon>Fungi</taxon>
        <taxon>Dikarya</taxon>
        <taxon>Ascomycota</taxon>
        <taxon>Pezizomycotina</taxon>
        <taxon>Sordariomycetes</taxon>
        <taxon>Hypocreomycetidae</taxon>
        <taxon>Hypocreales</taxon>
        <taxon>Nectriaceae</taxon>
        <taxon>Fusarium</taxon>
    </lineage>
</organism>
<evidence type="ECO:0000313" key="12">
    <source>
        <dbReference type="Proteomes" id="UP001187734"/>
    </source>
</evidence>
<dbReference type="PANTHER" id="PTHR11132">
    <property type="entry name" value="SOLUTE CARRIER FAMILY 35"/>
    <property type="match status" value="1"/>
</dbReference>
<evidence type="ECO:0000256" key="2">
    <source>
        <dbReference type="ARBA" id="ARBA00004477"/>
    </source>
</evidence>
<comment type="caution">
    <text evidence="11">The sequence shown here is derived from an EMBL/GenBank/DDBJ whole genome shotgun (WGS) entry which is preliminary data.</text>
</comment>
<evidence type="ECO:0000256" key="7">
    <source>
        <dbReference type="ARBA" id="ARBA00023136"/>
    </source>
</evidence>
<evidence type="ECO:0000256" key="6">
    <source>
        <dbReference type="ARBA" id="ARBA00022989"/>
    </source>
</evidence>
<protein>
    <submittedName>
        <fullName evidence="11">Related to SLY41 protein</fullName>
    </submittedName>
</protein>
<dbReference type="Proteomes" id="UP001187734">
    <property type="component" value="Unassembled WGS sequence"/>
</dbReference>
<comment type="function">
    <text evidence="1">Involved in the import of GDP-mannose from the cytoplasm into the Golgi lumen.</text>
</comment>